<evidence type="ECO:0000313" key="2">
    <source>
        <dbReference type="EMBL" id="HIW79438.1"/>
    </source>
</evidence>
<name>A0A9D1U9T0_9BACT</name>
<dbReference type="InterPro" id="IPR028098">
    <property type="entry name" value="Glyco_trans_4-like_N"/>
</dbReference>
<dbReference type="CDD" id="cd03801">
    <property type="entry name" value="GT4_PimA-like"/>
    <property type="match status" value="1"/>
</dbReference>
<feature type="domain" description="Glycosyltransferase subfamily 4-like N-terminal" evidence="1">
    <location>
        <begin position="23"/>
        <end position="171"/>
    </location>
</feature>
<accession>A0A9D1U9T0</accession>
<dbReference type="PANTHER" id="PTHR12526">
    <property type="entry name" value="GLYCOSYLTRANSFERASE"/>
    <property type="match status" value="1"/>
</dbReference>
<comment type="caution">
    <text evidence="2">The sequence shown here is derived from an EMBL/GenBank/DDBJ whole genome shotgun (WGS) entry which is preliminary data.</text>
</comment>
<dbReference type="Gene3D" id="3.40.50.2000">
    <property type="entry name" value="Glycogen Phosphorylase B"/>
    <property type="match status" value="2"/>
</dbReference>
<dbReference type="Proteomes" id="UP000824264">
    <property type="component" value="Unassembled WGS sequence"/>
</dbReference>
<dbReference type="Pfam" id="PF13439">
    <property type="entry name" value="Glyco_transf_4"/>
    <property type="match status" value="1"/>
</dbReference>
<dbReference type="AlphaFoldDB" id="A0A9D1U9T0"/>
<gene>
    <name evidence="2" type="ORF">H9874_09900</name>
</gene>
<sequence>MSSFRTIQVVNVRWFNATAWYGVELARLLNAAGHESRVVALEGTDTFRKAQELGLEPLALPLNAKNPLAFPGLIRDMRRLVKDFRPDVVNCHRGESFLFWGALKEAGGYALVRTRGDQRLPKGNWPNRMLHTKVADAVIATNSVMARYFAGPMGVPPQRLHTILGGVDTRRFRFDPEGRAAVRARYGFADGDCVVGLLGRFDLVKGQKETIEAIRRLVAEGLPVRLLLIGFSTATLQEEVEAWIREAGMEKHVTITGRVGDVAACLSALDVGVIASLWSETIARAALEIMACGRPLVSTSVGVMPDLLPAEALAAPGDVDALTALLRRAVVDAAWRGDLARTCSERIATLRDEDFLQQTLAVYAEACRRRRSSL</sequence>
<dbReference type="PANTHER" id="PTHR12526:SF639">
    <property type="entry name" value="GLYCOSYL TRANSFERASE GROUP 1"/>
    <property type="match status" value="1"/>
</dbReference>
<dbReference type="SUPFAM" id="SSF53756">
    <property type="entry name" value="UDP-Glycosyltransferase/glycogen phosphorylase"/>
    <property type="match status" value="1"/>
</dbReference>
<protein>
    <submittedName>
        <fullName evidence="2">Glycosyltransferase family 4 protein</fullName>
    </submittedName>
</protein>
<evidence type="ECO:0000313" key="3">
    <source>
        <dbReference type="Proteomes" id="UP000824264"/>
    </source>
</evidence>
<organism evidence="2 3">
    <name type="scientific">Candidatus Bilophila faecipullorum</name>
    <dbReference type="NCBI Taxonomy" id="2838482"/>
    <lineage>
        <taxon>Bacteria</taxon>
        <taxon>Pseudomonadati</taxon>
        <taxon>Thermodesulfobacteriota</taxon>
        <taxon>Desulfovibrionia</taxon>
        <taxon>Desulfovibrionales</taxon>
        <taxon>Desulfovibrionaceae</taxon>
        <taxon>Bilophila</taxon>
    </lineage>
</organism>
<evidence type="ECO:0000259" key="1">
    <source>
        <dbReference type="Pfam" id="PF13439"/>
    </source>
</evidence>
<proteinExistence type="predicted"/>
<dbReference type="Pfam" id="PF13692">
    <property type="entry name" value="Glyco_trans_1_4"/>
    <property type="match status" value="1"/>
</dbReference>
<dbReference type="EMBL" id="DXGI01000372">
    <property type="protein sequence ID" value="HIW79438.1"/>
    <property type="molecule type" value="Genomic_DNA"/>
</dbReference>
<reference evidence="2" key="2">
    <citation type="submission" date="2021-04" db="EMBL/GenBank/DDBJ databases">
        <authorList>
            <person name="Gilroy R."/>
        </authorList>
    </citation>
    <scope>NUCLEOTIDE SEQUENCE</scope>
    <source>
        <strain evidence="2">ChiSxjej5B17-1746</strain>
    </source>
</reference>
<dbReference type="GO" id="GO:0016757">
    <property type="term" value="F:glycosyltransferase activity"/>
    <property type="evidence" value="ECO:0007669"/>
    <property type="project" value="TreeGrafter"/>
</dbReference>
<reference evidence="2" key="1">
    <citation type="journal article" date="2021" name="PeerJ">
        <title>Extensive microbial diversity within the chicken gut microbiome revealed by metagenomics and culture.</title>
        <authorList>
            <person name="Gilroy R."/>
            <person name="Ravi A."/>
            <person name="Getino M."/>
            <person name="Pursley I."/>
            <person name="Horton D.L."/>
            <person name="Alikhan N.F."/>
            <person name="Baker D."/>
            <person name="Gharbi K."/>
            <person name="Hall N."/>
            <person name="Watson M."/>
            <person name="Adriaenssens E.M."/>
            <person name="Foster-Nyarko E."/>
            <person name="Jarju S."/>
            <person name="Secka A."/>
            <person name="Antonio M."/>
            <person name="Oren A."/>
            <person name="Chaudhuri R.R."/>
            <person name="La Ragione R."/>
            <person name="Hildebrand F."/>
            <person name="Pallen M.J."/>
        </authorList>
    </citation>
    <scope>NUCLEOTIDE SEQUENCE</scope>
    <source>
        <strain evidence="2">ChiSxjej5B17-1746</strain>
    </source>
</reference>